<keyword evidence="1" id="KW-0472">Membrane</keyword>
<sequence length="111" mass="12478">MVPLRELNATCAGRPAARWFPAQILCRLLGNRNRPCLLDPACRPSAQHGLWVLYASLAAGGTAAFCLLYWVLRLTRLSRLLGLLGRLVLPPVRWGVEAIVTTKRWYDSLFF</sequence>
<organism evidence="2 3">
    <name type="scientific">Candidatus Ozemobacter sibiricus</name>
    <dbReference type="NCBI Taxonomy" id="2268124"/>
    <lineage>
        <taxon>Bacteria</taxon>
        <taxon>Candidatus Ozemobacteria</taxon>
        <taxon>Candidatus Ozemobacterales</taxon>
        <taxon>Candidatus Ozemobacteraceae</taxon>
        <taxon>Candidatus Ozemobacter</taxon>
    </lineage>
</organism>
<evidence type="ECO:0000313" key="2">
    <source>
        <dbReference type="EMBL" id="RCK80492.1"/>
    </source>
</evidence>
<gene>
    <name evidence="2" type="ORF">OZSIB_3238</name>
</gene>
<keyword evidence="1" id="KW-0812">Transmembrane</keyword>
<dbReference type="AlphaFoldDB" id="A0A367ZSZ9"/>
<name>A0A367ZSZ9_9BACT</name>
<evidence type="ECO:0000256" key="1">
    <source>
        <dbReference type="SAM" id="Phobius"/>
    </source>
</evidence>
<reference evidence="2 3" key="1">
    <citation type="submission" date="2018-05" db="EMBL/GenBank/DDBJ databases">
        <title>A metagenomic window into the 2 km-deep terrestrial subsurface aquifer revealed taxonomically and functionally diverse microbial community comprising novel uncultured bacterial lineages.</title>
        <authorList>
            <person name="Kadnikov V.V."/>
            <person name="Mardanov A.V."/>
            <person name="Beletsky A.V."/>
            <person name="Banks D."/>
            <person name="Pimenov N.V."/>
            <person name="Frank Y.A."/>
            <person name="Karnachuk O.V."/>
            <person name="Ravin N.V."/>
        </authorList>
    </citation>
    <scope>NUCLEOTIDE SEQUENCE [LARGE SCALE GENOMIC DNA]</scope>
    <source>
        <strain evidence="2">BY5</strain>
    </source>
</reference>
<feature type="transmembrane region" description="Helical" evidence="1">
    <location>
        <begin position="51"/>
        <end position="72"/>
    </location>
</feature>
<proteinExistence type="predicted"/>
<keyword evidence="1" id="KW-1133">Transmembrane helix</keyword>
<dbReference type="EMBL" id="QOQW01000006">
    <property type="protein sequence ID" value="RCK80492.1"/>
    <property type="molecule type" value="Genomic_DNA"/>
</dbReference>
<protein>
    <submittedName>
        <fullName evidence="2">Uncharacterized protein</fullName>
    </submittedName>
</protein>
<dbReference type="Proteomes" id="UP000252355">
    <property type="component" value="Unassembled WGS sequence"/>
</dbReference>
<comment type="caution">
    <text evidence="2">The sequence shown here is derived from an EMBL/GenBank/DDBJ whole genome shotgun (WGS) entry which is preliminary data.</text>
</comment>
<evidence type="ECO:0000313" key="3">
    <source>
        <dbReference type="Proteomes" id="UP000252355"/>
    </source>
</evidence>
<accession>A0A367ZSZ9</accession>